<keyword evidence="16" id="KW-1185">Reference proteome</keyword>
<evidence type="ECO:0000256" key="12">
    <source>
        <dbReference type="SAM" id="SignalP"/>
    </source>
</evidence>
<evidence type="ECO:0000256" key="1">
    <source>
        <dbReference type="ARBA" id="ARBA00004571"/>
    </source>
</evidence>
<accession>A0A317T7Y1</accession>
<evidence type="ECO:0000313" key="15">
    <source>
        <dbReference type="EMBL" id="PWW81521.1"/>
    </source>
</evidence>
<dbReference type="CDD" id="cd01347">
    <property type="entry name" value="ligand_gated_channel"/>
    <property type="match status" value="1"/>
</dbReference>
<feature type="domain" description="TonB-dependent receptor-like beta-barrel" evidence="13">
    <location>
        <begin position="181"/>
        <end position="583"/>
    </location>
</feature>
<sequence length="608" mass="68485">MKLHFNNRRIGSLALVLLFFAGSSGKVTAEPRNETLDKIVVSATKTPHTLGDVPVAAEVITREELLEKNVRTVQEALEKTTGLTIEANSGSYGDKGHVSIHGLEFRHTLVLIDGQRILGGHQNAIDIQQISIEMIERIEILKGPASALYGSDAVGGVINIITRGTPDSPEFSGSLGMGSRGTTIGTVSAGTGTGKLGGRFNYTYRESDGVDKEFDPYYEHILQGTLSYDLSETMDIDLKPYYSYSEMSKQDRFQERYGLNALFKWEPDDVSTARIRGSLFDYHHWTEDRATDYVLDDYELEVGYSRVLFDKHLVSAGYEFWQEEREDESKSLFVDQNLHSFYLQDEIDLSPVVIVLGGRLDAHEKWGEEINPKASVMYKASDALTFRASVGTAFKAPSLLKLYGDWMMGPYLVHANPDLEPEKSLGYQAGAEYAFSKDVTGKVSLFRNELEDLIDTRIVRMGPPPWDMYYENVDEAMTQGVEVNLDARLNDNISARAGYTLLDTENKLTGKELVHRPDHKFFAGVDFRIPVADLRMHIESAYTGERWDDEDNTIRLDDFWIWSASIAKEFGEYTEVFVKVDNIFDEKDIDDEYDIDGVEFLAGVRVDL</sequence>
<dbReference type="InterPro" id="IPR037066">
    <property type="entry name" value="Plug_dom_sf"/>
</dbReference>
<proteinExistence type="inferred from homology"/>
<evidence type="ECO:0000256" key="10">
    <source>
        <dbReference type="PROSITE-ProRule" id="PRU01360"/>
    </source>
</evidence>
<evidence type="ECO:0000256" key="6">
    <source>
        <dbReference type="ARBA" id="ARBA00023065"/>
    </source>
</evidence>
<keyword evidence="5 12" id="KW-0732">Signal</keyword>
<dbReference type="GO" id="GO:0006811">
    <property type="term" value="P:monoatomic ion transport"/>
    <property type="evidence" value="ECO:0007669"/>
    <property type="project" value="UniProtKB-KW"/>
</dbReference>
<feature type="domain" description="TonB-dependent receptor plug" evidence="14">
    <location>
        <begin position="51"/>
        <end position="157"/>
    </location>
</feature>
<dbReference type="SUPFAM" id="SSF56935">
    <property type="entry name" value="Porins"/>
    <property type="match status" value="1"/>
</dbReference>
<name>A0A317T7Y1_9CHLB</name>
<keyword evidence="6" id="KW-0406">Ion transport</keyword>
<keyword evidence="3 10" id="KW-1134">Transmembrane beta strand</keyword>
<evidence type="ECO:0000313" key="16">
    <source>
        <dbReference type="Proteomes" id="UP000246278"/>
    </source>
</evidence>
<dbReference type="InterPro" id="IPR039426">
    <property type="entry name" value="TonB-dep_rcpt-like"/>
</dbReference>
<keyword evidence="2 10" id="KW-0813">Transport</keyword>
<evidence type="ECO:0000256" key="5">
    <source>
        <dbReference type="ARBA" id="ARBA00022729"/>
    </source>
</evidence>
<keyword evidence="9 10" id="KW-0998">Cell outer membrane</keyword>
<evidence type="ECO:0000256" key="4">
    <source>
        <dbReference type="ARBA" id="ARBA00022692"/>
    </source>
</evidence>
<keyword evidence="8 10" id="KW-0472">Membrane</keyword>
<feature type="chain" id="PRO_5016388469" description="TonB-dependent receptor" evidence="12">
    <location>
        <begin position="30"/>
        <end position="608"/>
    </location>
</feature>
<dbReference type="Proteomes" id="UP000246278">
    <property type="component" value="Unassembled WGS sequence"/>
</dbReference>
<dbReference type="AlphaFoldDB" id="A0A317T7Y1"/>
<keyword evidence="4 10" id="KW-0812">Transmembrane</keyword>
<evidence type="ECO:0000256" key="9">
    <source>
        <dbReference type="ARBA" id="ARBA00023237"/>
    </source>
</evidence>
<dbReference type="Gene3D" id="2.170.130.10">
    <property type="entry name" value="TonB-dependent receptor, plug domain"/>
    <property type="match status" value="1"/>
</dbReference>
<evidence type="ECO:0000256" key="7">
    <source>
        <dbReference type="ARBA" id="ARBA00023077"/>
    </source>
</evidence>
<evidence type="ECO:0000256" key="3">
    <source>
        <dbReference type="ARBA" id="ARBA00022452"/>
    </source>
</evidence>
<dbReference type="PANTHER" id="PTHR30069:SF53">
    <property type="entry name" value="COLICIN I RECEPTOR-RELATED"/>
    <property type="match status" value="1"/>
</dbReference>
<comment type="similarity">
    <text evidence="10 11">Belongs to the TonB-dependent receptor family.</text>
</comment>
<comment type="subcellular location">
    <subcellularLocation>
        <location evidence="1 10">Cell outer membrane</location>
        <topology evidence="1 10">Multi-pass membrane protein</topology>
    </subcellularLocation>
</comment>
<dbReference type="GO" id="GO:0015889">
    <property type="term" value="P:cobalamin transport"/>
    <property type="evidence" value="ECO:0007669"/>
    <property type="project" value="TreeGrafter"/>
</dbReference>
<comment type="caution">
    <text evidence="15">The sequence shown here is derived from an EMBL/GenBank/DDBJ whole genome shotgun (WGS) entry which is preliminary data.</text>
</comment>
<dbReference type="Pfam" id="PF00593">
    <property type="entry name" value="TonB_dep_Rec_b-barrel"/>
    <property type="match status" value="1"/>
</dbReference>
<dbReference type="PROSITE" id="PS52016">
    <property type="entry name" value="TONB_DEPENDENT_REC_3"/>
    <property type="match status" value="1"/>
</dbReference>
<evidence type="ECO:0000259" key="14">
    <source>
        <dbReference type="Pfam" id="PF07715"/>
    </source>
</evidence>
<evidence type="ECO:0000256" key="8">
    <source>
        <dbReference type="ARBA" id="ARBA00023136"/>
    </source>
</evidence>
<evidence type="ECO:0000259" key="13">
    <source>
        <dbReference type="Pfam" id="PF00593"/>
    </source>
</evidence>
<dbReference type="InterPro" id="IPR036942">
    <property type="entry name" value="Beta-barrel_TonB_sf"/>
</dbReference>
<dbReference type="InterPro" id="IPR000531">
    <property type="entry name" value="Beta-barrel_TonB"/>
</dbReference>
<feature type="signal peptide" evidence="12">
    <location>
        <begin position="1"/>
        <end position="29"/>
    </location>
</feature>
<dbReference type="Gene3D" id="2.40.170.20">
    <property type="entry name" value="TonB-dependent receptor, beta-barrel domain"/>
    <property type="match status" value="1"/>
</dbReference>
<dbReference type="PANTHER" id="PTHR30069">
    <property type="entry name" value="TONB-DEPENDENT OUTER MEMBRANE RECEPTOR"/>
    <property type="match status" value="1"/>
</dbReference>
<evidence type="ECO:0000256" key="11">
    <source>
        <dbReference type="RuleBase" id="RU003357"/>
    </source>
</evidence>
<gene>
    <name evidence="15" type="ORF">CR164_08885</name>
</gene>
<evidence type="ECO:0000256" key="2">
    <source>
        <dbReference type="ARBA" id="ARBA00022448"/>
    </source>
</evidence>
<keyword evidence="7 11" id="KW-0798">TonB box</keyword>
<evidence type="ECO:0008006" key="17">
    <source>
        <dbReference type="Google" id="ProtNLM"/>
    </source>
</evidence>
<protein>
    <recommendedName>
        <fullName evidence="17">TonB-dependent receptor</fullName>
    </recommendedName>
</protein>
<dbReference type="GO" id="GO:0009279">
    <property type="term" value="C:cell outer membrane"/>
    <property type="evidence" value="ECO:0007669"/>
    <property type="project" value="UniProtKB-SubCell"/>
</dbReference>
<dbReference type="Pfam" id="PF07715">
    <property type="entry name" value="Plug"/>
    <property type="match status" value="1"/>
</dbReference>
<reference evidence="16" key="1">
    <citation type="submission" date="2017-10" db="EMBL/GenBank/DDBJ databases">
        <authorList>
            <person name="Gaisin V.A."/>
            <person name="Rysina M.S."/>
            <person name="Grouzdev D.S."/>
        </authorList>
    </citation>
    <scope>NUCLEOTIDE SEQUENCE [LARGE SCALE GENOMIC DNA]</scope>
    <source>
        <strain evidence="16">V1</strain>
    </source>
</reference>
<dbReference type="OrthoDB" id="596248at2"/>
<dbReference type="EMBL" id="PDNZ01000006">
    <property type="protein sequence ID" value="PWW81521.1"/>
    <property type="molecule type" value="Genomic_DNA"/>
</dbReference>
<organism evidence="15 16">
    <name type="scientific">Prosthecochloris marina</name>
    <dbReference type="NCBI Taxonomy" id="2017681"/>
    <lineage>
        <taxon>Bacteria</taxon>
        <taxon>Pseudomonadati</taxon>
        <taxon>Chlorobiota</taxon>
        <taxon>Chlorobiia</taxon>
        <taxon>Chlorobiales</taxon>
        <taxon>Chlorobiaceae</taxon>
        <taxon>Prosthecochloris</taxon>
    </lineage>
</organism>
<dbReference type="RefSeq" id="WP_110023638.1">
    <property type="nucleotide sequence ID" value="NZ_PDNZ01000006.1"/>
</dbReference>
<dbReference type="InterPro" id="IPR012910">
    <property type="entry name" value="Plug_dom"/>
</dbReference>